<comment type="caution">
    <text evidence="2">The sequence shown here is derived from an EMBL/GenBank/DDBJ whole genome shotgun (WGS) entry which is preliminary data.</text>
</comment>
<gene>
    <name evidence="2" type="ORF">DI536_34795</name>
</gene>
<evidence type="ECO:0000313" key="3">
    <source>
        <dbReference type="Proteomes" id="UP000249061"/>
    </source>
</evidence>
<evidence type="ECO:0000313" key="2">
    <source>
        <dbReference type="EMBL" id="PZR04173.1"/>
    </source>
</evidence>
<sequence length="103" mass="10911">MRLGGPPGNFIAGARAPLITGTRASNPPLRHAKNNTGSPRPIAGSSSTPAIQYASTVIFERCTNHLPHAWQRYSRVTSPVGAEPRVCCHSLTSTTAAWAQPAH</sequence>
<accession>A0A2W5STP0</accession>
<dbReference type="EMBL" id="QFQP01000063">
    <property type="protein sequence ID" value="PZR04173.1"/>
    <property type="molecule type" value="Genomic_DNA"/>
</dbReference>
<reference evidence="2 3" key="1">
    <citation type="submission" date="2017-08" db="EMBL/GenBank/DDBJ databases">
        <title>Infants hospitalized years apart are colonized by the same room-sourced microbial strains.</title>
        <authorList>
            <person name="Brooks B."/>
            <person name="Olm M.R."/>
            <person name="Firek B.A."/>
            <person name="Baker R."/>
            <person name="Thomas B.C."/>
            <person name="Morowitz M.J."/>
            <person name="Banfield J.F."/>
        </authorList>
    </citation>
    <scope>NUCLEOTIDE SEQUENCE [LARGE SCALE GENOMIC DNA]</scope>
    <source>
        <strain evidence="2">S2_003_000_R2_14</strain>
    </source>
</reference>
<dbReference type="Proteomes" id="UP000249061">
    <property type="component" value="Unassembled WGS sequence"/>
</dbReference>
<organism evidence="2 3">
    <name type="scientific">Archangium gephyra</name>
    <dbReference type="NCBI Taxonomy" id="48"/>
    <lineage>
        <taxon>Bacteria</taxon>
        <taxon>Pseudomonadati</taxon>
        <taxon>Myxococcota</taxon>
        <taxon>Myxococcia</taxon>
        <taxon>Myxococcales</taxon>
        <taxon>Cystobacterineae</taxon>
        <taxon>Archangiaceae</taxon>
        <taxon>Archangium</taxon>
    </lineage>
</organism>
<feature type="region of interest" description="Disordered" evidence="1">
    <location>
        <begin position="1"/>
        <end position="47"/>
    </location>
</feature>
<name>A0A2W5STP0_9BACT</name>
<protein>
    <submittedName>
        <fullName evidence="2">Uncharacterized protein</fullName>
    </submittedName>
</protein>
<evidence type="ECO:0000256" key="1">
    <source>
        <dbReference type="SAM" id="MobiDB-lite"/>
    </source>
</evidence>
<feature type="compositionally biased region" description="Polar residues" evidence="1">
    <location>
        <begin position="34"/>
        <end position="47"/>
    </location>
</feature>
<proteinExistence type="predicted"/>
<dbReference type="AlphaFoldDB" id="A0A2W5STP0"/>